<dbReference type="AlphaFoldDB" id="A0A6G9XJE6"/>
<gene>
    <name evidence="2" type="ORF">F5X71_00600</name>
</gene>
<dbReference type="Proteomes" id="UP000501705">
    <property type="component" value="Chromosome"/>
</dbReference>
<name>A0A6G9XJE6_NOCBR</name>
<evidence type="ECO:0000313" key="3">
    <source>
        <dbReference type="Proteomes" id="UP000501705"/>
    </source>
</evidence>
<dbReference type="RefSeq" id="WP_167460186.1">
    <property type="nucleotide sequence ID" value="NZ_CP046171.1"/>
</dbReference>
<evidence type="ECO:0000256" key="1">
    <source>
        <dbReference type="SAM" id="MobiDB-lite"/>
    </source>
</evidence>
<reference evidence="2 3" key="1">
    <citation type="journal article" date="2019" name="ACS Chem. Biol.">
        <title>Identification and Mobilization of a Cryptic Antibiotic Biosynthesis Gene Locus from a Human-Pathogenic Nocardia Isolate.</title>
        <authorList>
            <person name="Herisse M."/>
            <person name="Ishida K."/>
            <person name="Porter J.L."/>
            <person name="Howden B."/>
            <person name="Hertweck C."/>
            <person name="Stinear T.P."/>
            <person name="Pidot S.J."/>
        </authorList>
    </citation>
    <scope>NUCLEOTIDE SEQUENCE [LARGE SCALE GENOMIC DNA]</scope>
    <source>
        <strain evidence="2 3">AUSMDU00024985</strain>
    </source>
</reference>
<organism evidence="2 3">
    <name type="scientific">Nocardia brasiliensis</name>
    <dbReference type="NCBI Taxonomy" id="37326"/>
    <lineage>
        <taxon>Bacteria</taxon>
        <taxon>Bacillati</taxon>
        <taxon>Actinomycetota</taxon>
        <taxon>Actinomycetes</taxon>
        <taxon>Mycobacteriales</taxon>
        <taxon>Nocardiaceae</taxon>
        <taxon>Nocardia</taxon>
    </lineage>
</organism>
<feature type="compositionally biased region" description="Basic and acidic residues" evidence="1">
    <location>
        <begin position="18"/>
        <end position="27"/>
    </location>
</feature>
<protein>
    <submittedName>
        <fullName evidence="2">Uncharacterized protein</fullName>
    </submittedName>
</protein>
<dbReference type="EMBL" id="CP046171">
    <property type="protein sequence ID" value="QIS01028.1"/>
    <property type="molecule type" value="Genomic_DNA"/>
</dbReference>
<sequence length="55" mass="5764">MIDPATPGADHSQPARESAAEPRDTVRKSLSPASKMISLAKHPANHQMTANSKAG</sequence>
<feature type="compositionally biased region" description="Polar residues" evidence="1">
    <location>
        <begin position="46"/>
        <end position="55"/>
    </location>
</feature>
<proteinExistence type="predicted"/>
<feature type="region of interest" description="Disordered" evidence="1">
    <location>
        <begin position="1"/>
        <end position="55"/>
    </location>
</feature>
<accession>A0A6G9XJE6</accession>
<evidence type="ECO:0000313" key="2">
    <source>
        <dbReference type="EMBL" id="QIS01028.1"/>
    </source>
</evidence>